<keyword evidence="3" id="KW-1185">Reference proteome</keyword>
<organism evidence="2 3">
    <name type="scientific">Fragilariopsis cylindrus CCMP1102</name>
    <dbReference type="NCBI Taxonomy" id="635003"/>
    <lineage>
        <taxon>Eukaryota</taxon>
        <taxon>Sar</taxon>
        <taxon>Stramenopiles</taxon>
        <taxon>Ochrophyta</taxon>
        <taxon>Bacillariophyta</taxon>
        <taxon>Bacillariophyceae</taxon>
        <taxon>Bacillariophycidae</taxon>
        <taxon>Bacillariales</taxon>
        <taxon>Bacillariaceae</taxon>
        <taxon>Fragilariopsis</taxon>
    </lineage>
</organism>
<feature type="transmembrane region" description="Helical" evidence="1">
    <location>
        <begin position="66"/>
        <end position="87"/>
    </location>
</feature>
<dbReference type="OrthoDB" id="41095at2759"/>
<evidence type="ECO:0000256" key="1">
    <source>
        <dbReference type="SAM" id="Phobius"/>
    </source>
</evidence>
<dbReference type="KEGG" id="fcy:FRACYDRAFT_269250"/>
<accession>A0A1E7FAI1</accession>
<dbReference type="InParanoid" id="A0A1E7FAI1"/>
<keyword evidence="1" id="KW-1133">Transmembrane helix</keyword>
<gene>
    <name evidence="2" type="ORF">FRACYDRAFT_269250</name>
</gene>
<reference evidence="2 3" key="1">
    <citation type="submission" date="2016-09" db="EMBL/GenBank/DDBJ databases">
        <title>Extensive genetic diversity and differential bi-allelic expression allows diatom success in the polar Southern Ocean.</title>
        <authorList>
            <consortium name="DOE Joint Genome Institute"/>
            <person name="Mock T."/>
            <person name="Otillar R.P."/>
            <person name="Strauss J."/>
            <person name="Dupont C."/>
            <person name="Frickenhaus S."/>
            <person name="Maumus F."/>
            <person name="Mcmullan M."/>
            <person name="Sanges R."/>
            <person name="Schmutz J."/>
            <person name="Toseland A."/>
            <person name="Valas R."/>
            <person name="Veluchamy A."/>
            <person name="Ward B.J."/>
            <person name="Allen A."/>
            <person name="Barry K."/>
            <person name="Falciatore A."/>
            <person name="Ferrante M."/>
            <person name="Fortunato A.E."/>
            <person name="Gloeckner G."/>
            <person name="Gruber A."/>
            <person name="Hipkin R."/>
            <person name="Janech M."/>
            <person name="Kroth P."/>
            <person name="Leese F."/>
            <person name="Lindquist E."/>
            <person name="Lyon B.R."/>
            <person name="Martin J."/>
            <person name="Mayer C."/>
            <person name="Parker M."/>
            <person name="Quesneville H."/>
            <person name="Raymond J."/>
            <person name="Uhlig C."/>
            <person name="Valentin K.U."/>
            <person name="Worden A.Z."/>
            <person name="Armbrust E.V."/>
            <person name="Bowler C."/>
            <person name="Green B."/>
            <person name="Moulton V."/>
            <person name="Van Oosterhout C."/>
            <person name="Grigoriev I."/>
        </authorList>
    </citation>
    <scope>NUCLEOTIDE SEQUENCE [LARGE SCALE GENOMIC DNA]</scope>
    <source>
        <strain evidence="2 3">CCMP1102</strain>
    </source>
</reference>
<protein>
    <submittedName>
        <fullName evidence="2">Uncharacterized protein</fullName>
    </submittedName>
</protein>
<dbReference type="AlphaFoldDB" id="A0A1E7FAI1"/>
<evidence type="ECO:0000313" key="3">
    <source>
        <dbReference type="Proteomes" id="UP000095751"/>
    </source>
</evidence>
<evidence type="ECO:0000313" key="2">
    <source>
        <dbReference type="EMBL" id="OEU15171.1"/>
    </source>
</evidence>
<sequence length="97" mass="10683">MSLFVSRIAAVRVMTRRVAPVQKRPIVSYLTNYPDKVNEIKKIQCKGGTQQGEANPTWLKQSSDKMVAGFVFAVAAMGLLRLGSGYYKLATGKGKME</sequence>
<proteinExistence type="predicted"/>
<name>A0A1E7FAI1_9STRA</name>
<dbReference type="Proteomes" id="UP000095751">
    <property type="component" value="Unassembled WGS sequence"/>
</dbReference>
<dbReference type="EMBL" id="KV784359">
    <property type="protein sequence ID" value="OEU15171.1"/>
    <property type="molecule type" value="Genomic_DNA"/>
</dbReference>
<keyword evidence="1" id="KW-0812">Transmembrane</keyword>
<keyword evidence="1" id="KW-0472">Membrane</keyword>